<evidence type="ECO:0000256" key="3">
    <source>
        <dbReference type="ARBA" id="ARBA00023002"/>
    </source>
</evidence>
<dbReference type="GO" id="GO:0046872">
    <property type="term" value="F:metal ion binding"/>
    <property type="evidence" value="ECO:0007669"/>
    <property type="project" value="UniProtKB-KW"/>
</dbReference>
<dbReference type="GO" id="GO:0051539">
    <property type="term" value="F:4 iron, 4 sulfur cluster binding"/>
    <property type="evidence" value="ECO:0007669"/>
    <property type="project" value="UniProtKB-KW"/>
</dbReference>
<evidence type="ECO:0000256" key="6">
    <source>
        <dbReference type="SAM" id="SignalP"/>
    </source>
</evidence>
<accession>A0A344TLG5</accession>
<feature type="signal peptide" evidence="6">
    <location>
        <begin position="1"/>
        <end position="21"/>
    </location>
</feature>
<evidence type="ECO:0000256" key="5">
    <source>
        <dbReference type="ARBA" id="ARBA00023014"/>
    </source>
</evidence>
<reference evidence="8 9" key="1">
    <citation type="submission" date="2018-07" db="EMBL/GenBank/DDBJ databases">
        <title>Genome sequencing of Runella.</title>
        <authorList>
            <person name="Baek M.-G."/>
            <person name="Yi H."/>
        </authorList>
    </citation>
    <scope>NUCLEOTIDE SEQUENCE [LARGE SCALE GENOMIC DNA]</scope>
    <source>
        <strain evidence="8 9">HYN0085</strain>
    </source>
</reference>
<dbReference type="KEGG" id="run:DR864_17930"/>
<keyword evidence="5" id="KW-0411">Iron-sulfur</keyword>
<protein>
    <submittedName>
        <fullName evidence="8">Xanthan lyase</fullName>
    </submittedName>
</protein>
<dbReference type="OrthoDB" id="668499at2"/>
<evidence type="ECO:0000313" key="9">
    <source>
        <dbReference type="Proteomes" id="UP000251993"/>
    </source>
</evidence>
<keyword evidence="4" id="KW-0408">Iron</keyword>
<keyword evidence="3" id="KW-0560">Oxidoreductase</keyword>
<dbReference type="EMBL" id="CP030850">
    <property type="protein sequence ID" value="AXE19486.1"/>
    <property type="molecule type" value="Genomic_DNA"/>
</dbReference>
<sequence length="676" mass="74828">MKKRIALLFILTVSILSSAVAQTYDICVYGGSSAGVIAAYTAKKAGKTVLLIEPGKHLGGLSSGGLGQTDIGNKYAITGIARDFYRQIGQHYGKFEQWTFEPHVAENLFKEYVKKGDFPVWFEYRLVSASKKEGKIQEITLEPSNQPGQGLRRVKAKMFIDCTYEGDLMAKAGVSYIVGREANSQYNETWNGVQLLDKHQFPEGVDPYKIPGDPSSGLLWGISTAVLAPNGSGDKLLQTYNFRLCLTKDPANRIPITRPEGYDSTKYELLLRQVAIEKPPHINWGVMHIADMPNSKTDINNKGGFSTDMIGMNHDYAEANYETRKKIIKDHEDYTKGFLYFVGHDPRMPDHLRKQMLEWGYPKDEYVDNDHFSPQLYVREARRLVGEYVMTQHNCEGREVVKDGIGLAAYTMDSHNCQRILFKNPKTGKMEVRNEGDVQVGGFPPYPISYRSLIPKKADCENLFVPVCLSATHIAYGSIRMEPVFMALAQASAVAATMAIDTQKPVQEINVITLQNALLSNPLMDGSQAEILLDNDVTPTKITVVGNWKTVKTGGKYAATQLVDNSKGKEKNSVRFTPEIPKTGRYAVYVYNPSPTGGGGNPGEAADEAKASQTLVRVKTATSIKEVLVASQTQVNDWIKLGTYPFAKGNENFVEITNQNTNGVVVADAVLFVPSK</sequence>
<dbReference type="GO" id="GO:0016491">
    <property type="term" value="F:oxidoreductase activity"/>
    <property type="evidence" value="ECO:0007669"/>
    <property type="project" value="UniProtKB-KW"/>
</dbReference>
<keyword evidence="9" id="KW-1185">Reference proteome</keyword>
<gene>
    <name evidence="8" type="ORF">DR864_17930</name>
</gene>
<dbReference type="PANTHER" id="PTHR43498">
    <property type="entry name" value="FERREDOXIN:COB-COM HETERODISULFIDE REDUCTASE SUBUNIT A"/>
    <property type="match status" value="1"/>
</dbReference>
<dbReference type="InterPro" id="IPR033803">
    <property type="entry name" value="CBD-like_Golvesin-Xly"/>
</dbReference>
<dbReference type="Pfam" id="PF25275">
    <property type="entry name" value="Golvesin_C"/>
    <property type="match status" value="1"/>
</dbReference>
<evidence type="ECO:0000256" key="4">
    <source>
        <dbReference type="ARBA" id="ARBA00023004"/>
    </source>
</evidence>
<proteinExistence type="predicted"/>
<dbReference type="Proteomes" id="UP000251993">
    <property type="component" value="Chromosome"/>
</dbReference>
<organism evidence="8 9">
    <name type="scientific">Runella rosea</name>
    <dbReference type="NCBI Taxonomy" id="2259595"/>
    <lineage>
        <taxon>Bacteria</taxon>
        <taxon>Pseudomonadati</taxon>
        <taxon>Bacteroidota</taxon>
        <taxon>Cytophagia</taxon>
        <taxon>Cytophagales</taxon>
        <taxon>Spirosomataceae</taxon>
        <taxon>Runella</taxon>
    </lineage>
</organism>
<feature type="chain" id="PRO_5016963657" evidence="6">
    <location>
        <begin position="22"/>
        <end position="676"/>
    </location>
</feature>
<dbReference type="Pfam" id="PF12831">
    <property type="entry name" value="FAD_oxidored"/>
    <property type="match status" value="1"/>
</dbReference>
<feature type="domain" description="Golvesin/Xly CBD-like" evidence="7">
    <location>
        <begin position="534"/>
        <end position="673"/>
    </location>
</feature>
<evidence type="ECO:0000256" key="1">
    <source>
        <dbReference type="ARBA" id="ARBA00022485"/>
    </source>
</evidence>
<keyword evidence="6" id="KW-0732">Signal</keyword>
<evidence type="ECO:0000313" key="8">
    <source>
        <dbReference type="EMBL" id="AXE19486.1"/>
    </source>
</evidence>
<dbReference type="Gene3D" id="3.50.50.60">
    <property type="entry name" value="FAD/NAD(P)-binding domain"/>
    <property type="match status" value="1"/>
</dbReference>
<evidence type="ECO:0000256" key="2">
    <source>
        <dbReference type="ARBA" id="ARBA00022723"/>
    </source>
</evidence>
<dbReference type="InterPro" id="IPR036188">
    <property type="entry name" value="FAD/NAD-bd_sf"/>
</dbReference>
<dbReference type="AlphaFoldDB" id="A0A344TLG5"/>
<keyword evidence="8" id="KW-0456">Lyase</keyword>
<dbReference type="RefSeq" id="WP_114068258.1">
    <property type="nucleotide sequence ID" value="NZ_CP030850.1"/>
</dbReference>
<keyword evidence="1" id="KW-0004">4Fe-4S</keyword>
<evidence type="ECO:0000259" key="7">
    <source>
        <dbReference type="Pfam" id="PF25275"/>
    </source>
</evidence>
<dbReference type="InterPro" id="IPR039650">
    <property type="entry name" value="HdrA-like"/>
</dbReference>
<dbReference type="SUPFAM" id="SSF51905">
    <property type="entry name" value="FAD/NAD(P)-binding domain"/>
    <property type="match status" value="2"/>
</dbReference>
<name>A0A344TLG5_9BACT</name>
<dbReference type="PANTHER" id="PTHR43498:SF1">
    <property type="entry name" value="COB--COM HETERODISULFIDE REDUCTASE IRON-SULFUR SUBUNIT A"/>
    <property type="match status" value="1"/>
</dbReference>
<keyword evidence="2" id="KW-0479">Metal-binding</keyword>
<dbReference type="GO" id="GO:0016829">
    <property type="term" value="F:lyase activity"/>
    <property type="evidence" value="ECO:0007669"/>
    <property type="project" value="UniProtKB-KW"/>
</dbReference>